<evidence type="ECO:0000256" key="5">
    <source>
        <dbReference type="ARBA" id="ARBA00022679"/>
    </source>
</evidence>
<keyword evidence="9" id="KW-0175">Coiled coil</keyword>
<dbReference type="FunFam" id="3.30.565.10:FF:000010">
    <property type="entry name" value="Sensor histidine kinase RcsC"/>
    <property type="match status" value="1"/>
</dbReference>
<dbReference type="CDD" id="cd00082">
    <property type="entry name" value="HisKA"/>
    <property type="match status" value="1"/>
</dbReference>
<dbReference type="InterPro" id="IPR003594">
    <property type="entry name" value="HATPase_dom"/>
</dbReference>
<protein>
    <recommendedName>
        <fullName evidence="8">Circadian input-output histidine kinase CikA</fullName>
        <ecNumber evidence="3">2.7.13.3</ecNumber>
    </recommendedName>
</protein>
<dbReference type="PANTHER" id="PTHR43047">
    <property type="entry name" value="TWO-COMPONENT HISTIDINE PROTEIN KINASE"/>
    <property type="match status" value="1"/>
</dbReference>
<evidence type="ECO:0000256" key="2">
    <source>
        <dbReference type="ARBA" id="ARBA00006402"/>
    </source>
</evidence>
<dbReference type="Gene3D" id="1.10.287.130">
    <property type="match status" value="1"/>
</dbReference>
<evidence type="ECO:0000313" key="12">
    <source>
        <dbReference type="Proteomes" id="UP000271624"/>
    </source>
</evidence>
<accession>A0A433UUB4</accession>
<dbReference type="NCBIfam" id="TIGR00229">
    <property type="entry name" value="sensory_box"/>
    <property type="match status" value="1"/>
</dbReference>
<feature type="domain" description="Histidine kinase" evidence="10">
    <location>
        <begin position="218"/>
        <end position="437"/>
    </location>
</feature>
<keyword evidence="7" id="KW-0902">Two-component regulatory system</keyword>
<dbReference type="Gene3D" id="3.30.565.10">
    <property type="entry name" value="Histidine kinase-like ATPase, C-terminal domain"/>
    <property type="match status" value="1"/>
</dbReference>
<dbReference type="PROSITE" id="PS50109">
    <property type="entry name" value="HIS_KIN"/>
    <property type="match status" value="1"/>
</dbReference>
<dbReference type="Pfam" id="PF02518">
    <property type="entry name" value="HATPase_c"/>
    <property type="match status" value="1"/>
</dbReference>
<organism evidence="11 12">
    <name type="scientific">Dulcicalothrix desertica PCC 7102</name>
    <dbReference type="NCBI Taxonomy" id="232991"/>
    <lineage>
        <taxon>Bacteria</taxon>
        <taxon>Bacillati</taxon>
        <taxon>Cyanobacteriota</taxon>
        <taxon>Cyanophyceae</taxon>
        <taxon>Nostocales</taxon>
        <taxon>Calotrichaceae</taxon>
        <taxon>Dulcicalothrix</taxon>
    </lineage>
</organism>
<evidence type="ECO:0000256" key="7">
    <source>
        <dbReference type="ARBA" id="ARBA00023012"/>
    </source>
</evidence>
<dbReference type="Proteomes" id="UP000271624">
    <property type="component" value="Unassembled WGS sequence"/>
</dbReference>
<dbReference type="InterPro" id="IPR035965">
    <property type="entry name" value="PAS-like_dom_sf"/>
</dbReference>
<evidence type="ECO:0000313" key="11">
    <source>
        <dbReference type="EMBL" id="RUS97452.1"/>
    </source>
</evidence>
<dbReference type="InterPro" id="IPR003661">
    <property type="entry name" value="HisK_dim/P_dom"/>
</dbReference>
<dbReference type="CDD" id="cd00130">
    <property type="entry name" value="PAS"/>
    <property type="match status" value="1"/>
</dbReference>
<dbReference type="Pfam" id="PF00512">
    <property type="entry name" value="HisKA"/>
    <property type="match status" value="1"/>
</dbReference>
<reference evidence="11" key="2">
    <citation type="journal article" date="2019" name="Genome Biol. Evol.">
        <title>Day and night: Metabolic profiles and evolutionary relationships of six axenic non-marine cyanobacteria.</title>
        <authorList>
            <person name="Will S.E."/>
            <person name="Henke P."/>
            <person name="Boedeker C."/>
            <person name="Huang S."/>
            <person name="Brinkmann H."/>
            <person name="Rohde M."/>
            <person name="Jarek M."/>
            <person name="Friedl T."/>
            <person name="Seufert S."/>
            <person name="Schumacher M."/>
            <person name="Overmann J."/>
            <person name="Neumann-Schaal M."/>
            <person name="Petersen J."/>
        </authorList>
    </citation>
    <scope>NUCLEOTIDE SEQUENCE [LARGE SCALE GENOMIC DNA]</scope>
    <source>
        <strain evidence="11">PCC 7102</strain>
    </source>
</reference>
<dbReference type="InterPro" id="IPR000014">
    <property type="entry name" value="PAS"/>
</dbReference>
<name>A0A433UUB4_9CYAN</name>
<dbReference type="OrthoDB" id="459598at2"/>
<evidence type="ECO:0000256" key="6">
    <source>
        <dbReference type="ARBA" id="ARBA00022777"/>
    </source>
</evidence>
<keyword evidence="12" id="KW-1185">Reference proteome</keyword>
<dbReference type="GO" id="GO:0000155">
    <property type="term" value="F:phosphorelay sensor kinase activity"/>
    <property type="evidence" value="ECO:0007669"/>
    <property type="project" value="InterPro"/>
</dbReference>
<dbReference type="SUPFAM" id="SSF55874">
    <property type="entry name" value="ATPase domain of HSP90 chaperone/DNA topoisomerase II/histidine kinase"/>
    <property type="match status" value="1"/>
</dbReference>
<evidence type="ECO:0000256" key="4">
    <source>
        <dbReference type="ARBA" id="ARBA00022553"/>
    </source>
</evidence>
<dbReference type="EC" id="2.7.13.3" evidence="3"/>
<dbReference type="EMBL" id="RSCL01000032">
    <property type="protein sequence ID" value="RUS97452.1"/>
    <property type="molecule type" value="Genomic_DNA"/>
</dbReference>
<dbReference type="Pfam" id="PF00989">
    <property type="entry name" value="PAS"/>
    <property type="match status" value="1"/>
</dbReference>
<sequence>MDRFARQINAVQRRTETLNQSLAEPSSLQPGLLVQAFNQLHDALEELRVTHNELLNQKEQLANCYQSAELERQRYRNLFNFAPDAYLITDRNGNIIDANRAAANLFQLQIHSLNVWANKSLIDFLPQHQHHAFHHQLQRLPSEQTLKDWEVIFCKQNGQTFPAIISVNTVKNLDDEIHFHWLIRDISARKQAEEVQAIKSENLKLQETAQLKSQFMAMMSHELRTPMHIILGFAQLLLRQPYQLLAPQLKNMVERIYNNAKHLLALIEDILDFTALESGKLSLNSKLFNLAELIQTVTQELQHLAERKKLSLLVEIKLQNPTIIGDSDRVRQILVNLLDNAIKFTDKGSVILEVYEASENRIAIVVRDTGIGISKNDIKYIFQEFRQVNQTYCRTHGGTGLGLAIVDKLVKLMHGTITVESQLGEGSTFKVELPRELGNG</sequence>
<dbReference type="AlphaFoldDB" id="A0A433UUB4"/>
<dbReference type="GO" id="GO:0006355">
    <property type="term" value="P:regulation of DNA-templated transcription"/>
    <property type="evidence" value="ECO:0007669"/>
    <property type="project" value="InterPro"/>
</dbReference>
<dbReference type="RefSeq" id="WP_127086425.1">
    <property type="nucleotide sequence ID" value="NZ_RSCL01000032.1"/>
</dbReference>
<dbReference type="SUPFAM" id="SSF47384">
    <property type="entry name" value="Homodimeric domain of signal transducing histidine kinase"/>
    <property type="match status" value="1"/>
</dbReference>
<evidence type="ECO:0000256" key="8">
    <source>
        <dbReference type="ARBA" id="ARBA00074306"/>
    </source>
</evidence>
<dbReference type="SMART" id="SM00388">
    <property type="entry name" value="HisKA"/>
    <property type="match status" value="1"/>
</dbReference>
<keyword evidence="6" id="KW-0418">Kinase</keyword>
<comment type="similarity">
    <text evidence="2">In the N-terminal section; belongs to the phytochrome family.</text>
</comment>
<dbReference type="CDD" id="cd16922">
    <property type="entry name" value="HATPase_EvgS-ArcB-TorS-like"/>
    <property type="match status" value="1"/>
</dbReference>
<dbReference type="InterPro" id="IPR004358">
    <property type="entry name" value="Sig_transdc_His_kin-like_C"/>
</dbReference>
<evidence type="ECO:0000256" key="3">
    <source>
        <dbReference type="ARBA" id="ARBA00012438"/>
    </source>
</evidence>
<comment type="caution">
    <text evidence="11">The sequence shown here is derived from an EMBL/GenBank/DDBJ whole genome shotgun (WGS) entry which is preliminary data.</text>
</comment>
<dbReference type="InterPro" id="IPR013767">
    <property type="entry name" value="PAS_fold"/>
</dbReference>
<dbReference type="PRINTS" id="PR00344">
    <property type="entry name" value="BCTRLSENSOR"/>
</dbReference>
<dbReference type="Gene3D" id="3.30.450.20">
    <property type="entry name" value="PAS domain"/>
    <property type="match status" value="1"/>
</dbReference>
<dbReference type="PANTHER" id="PTHR43047:SF66">
    <property type="entry name" value="HISKA"/>
    <property type="match status" value="1"/>
</dbReference>
<dbReference type="GO" id="GO:0005886">
    <property type="term" value="C:plasma membrane"/>
    <property type="evidence" value="ECO:0007669"/>
    <property type="project" value="TreeGrafter"/>
</dbReference>
<feature type="coiled-coil region" evidence="9">
    <location>
        <begin position="37"/>
        <end position="78"/>
    </location>
</feature>
<keyword evidence="5" id="KW-0808">Transferase</keyword>
<dbReference type="InterPro" id="IPR036890">
    <property type="entry name" value="HATPase_C_sf"/>
</dbReference>
<gene>
    <name evidence="11" type="ORF">DSM106972_084000</name>
</gene>
<dbReference type="InterPro" id="IPR005467">
    <property type="entry name" value="His_kinase_dom"/>
</dbReference>
<keyword evidence="4" id="KW-0597">Phosphoprotein</keyword>
<evidence type="ECO:0000259" key="10">
    <source>
        <dbReference type="PROSITE" id="PS50109"/>
    </source>
</evidence>
<dbReference type="SMART" id="SM00387">
    <property type="entry name" value="HATPase_c"/>
    <property type="match status" value="1"/>
</dbReference>
<dbReference type="SMART" id="SM00091">
    <property type="entry name" value="PAS"/>
    <property type="match status" value="1"/>
</dbReference>
<evidence type="ECO:0000256" key="9">
    <source>
        <dbReference type="SAM" id="Coils"/>
    </source>
</evidence>
<dbReference type="InterPro" id="IPR036097">
    <property type="entry name" value="HisK_dim/P_sf"/>
</dbReference>
<proteinExistence type="inferred from homology"/>
<dbReference type="SUPFAM" id="SSF55785">
    <property type="entry name" value="PYP-like sensor domain (PAS domain)"/>
    <property type="match status" value="1"/>
</dbReference>
<reference evidence="11" key="1">
    <citation type="submission" date="2018-12" db="EMBL/GenBank/DDBJ databases">
        <authorList>
            <person name="Will S."/>
            <person name="Neumann-Schaal M."/>
            <person name="Henke P."/>
        </authorList>
    </citation>
    <scope>NUCLEOTIDE SEQUENCE</scope>
    <source>
        <strain evidence="11">PCC 7102</strain>
    </source>
</reference>
<evidence type="ECO:0000256" key="1">
    <source>
        <dbReference type="ARBA" id="ARBA00000085"/>
    </source>
</evidence>
<comment type="catalytic activity">
    <reaction evidence="1">
        <text>ATP + protein L-histidine = ADP + protein N-phospho-L-histidine.</text>
        <dbReference type="EC" id="2.7.13.3"/>
    </reaction>
</comment>
<dbReference type="GO" id="GO:0009927">
    <property type="term" value="F:histidine phosphotransfer kinase activity"/>
    <property type="evidence" value="ECO:0007669"/>
    <property type="project" value="TreeGrafter"/>
</dbReference>